<feature type="compositionally biased region" description="Basic and acidic residues" evidence="5">
    <location>
        <begin position="25"/>
        <end position="36"/>
    </location>
</feature>
<keyword evidence="7" id="KW-1185">Reference proteome</keyword>
<dbReference type="GeneID" id="106764990"/>
<evidence type="ECO:0000256" key="4">
    <source>
        <dbReference type="PROSITE-ProRule" id="PRU00146"/>
    </source>
</evidence>
<keyword evidence="3" id="KW-0862">Zinc</keyword>
<dbReference type="AlphaFoldDB" id="A0A3Q0F4J2"/>
<protein>
    <submittedName>
        <fullName evidence="8">Uncharacterized protein LOC106764990 isoform X4</fullName>
    </submittedName>
</protein>
<feature type="region of interest" description="Disordered" evidence="5">
    <location>
        <begin position="1"/>
        <end position="36"/>
    </location>
</feature>
<reference evidence="7" key="1">
    <citation type="journal article" date="2014" name="Nat. Commun.">
        <title>Genome sequence of mungbean and insights into evolution within Vigna species.</title>
        <authorList>
            <person name="Kang Y.J."/>
            <person name="Kim S.K."/>
            <person name="Kim M.Y."/>
            <person name="Lestari P."/>
            <person name="Kim K.H."/>
            <person name="Ha B.K."/>
            <person name="Jun T.H."/>
            <person name="Hwang W.J."/>
            <person name="Lee T."/>
            <person name="Lee J."/>
            <person name="Shim S."/>
            <person name="Yoon M.Y."/>
            <person name="Jang Y.E."/>
            <person name="Han K.S."/>
            <person name="Taeprayoon P."/>
            <person name="Yoon N."/>
            <person name="Somta P."/>
            <person name="Tanya P."/>
            <person name="Kim K.S."/>
            <person name="Gwag J.G."/>
            <person name="Moon J.K."/>
            <person name="Lee Y.H."/>
            <person name="Park B.S."/>
            <person name="Bombarely A."/>
            <person name="Doyle J.J."/>
            <person name="Jackson S.A."/>
            <person name="Schafleitner R."/>
            <person name="Srinives P."/>
            <person name="Varshney R.K."/>
            <person name="Lee S.H."/>
        </authorList>
    </citation>
    <scope>NUCLEOTIDE SEQUENCE [LARGE SCALE GENOMIC DNA]</scope>
    <source>
        <strain evidence="7">cv. VC1973A</strain>
    </source>
</reference>
<sequence>METEEELVPDPKPEEQTLPLQNGDSDQRCAKKPKVDEDAELKRVAEIVLVLSTMASVRAGRKPSDAEVELMREARAKLASLCQGLAPKDIVAREAIGTVIEDLGLHSKLKDQRLGFRTPKMSIAERYSHAKWKMEEAKKFSAPSTTHTSQPLQSNIGGPVDNRVPSHVRMFASDKPSQPAIPSTGTVVSIPPHVSAGSSAVLQYQSTGNEVRPPVVSGVMPSGHLGRNSSSLVLPKAEHPQFKVDGGSNGSSSYMLQVQANSSANQPLVNAPAWSIPTQAASIARTASESKVPATTSVKVEGTLDTTVSRAGPQITTDPSFRPFITPTASVNLSTVHQPLQATNIVQPPLIPSHTDIAKVVQKVLQPKLPSHPTWIPPSRDYMNKALTCQVCELSVQEVDTVLLCDACEKGFHLKCLQPSVLRGIHNRVDWHCMRCLSLSGGKPLPPKYGRVMRSSSTPPKLPSNIGGIQACSENKAENIEPKVLQMVTNGSTVPTVASGNHNVEVPCYSKFADTKGIQGIGISSSIEAIDKKPDPNNSMKSLSAASTPSIGMLGESLTYDIKRDDKDAALANIVGISGTNTEGRQNSALSSDGSHAVEWIGDVVQLVDEKIFYQSCCVDGVTYRLQGHALFPTSNGKLAPSKLQSMWEDCKTGLKWVKVTKCYFPDDLPGNIGHPCISEVNEVYESNSDRTEMTSSIQGPCEVLPSDKFKQENDRRCQLGIEESTRIQPIFLCRQVFWGFWNAGFLVLVGN</sequence>
<evidence type="ECO:0000313" key="8">
    <source>
        <dbReference type="RefSeq" id="XP_022637534.1"/>
    </source>
</evidence>
<dbReference type="PROSITE" id="PS50016">
    <property type="entry name" value="ZF_PHD_2"/>
    <property type="match status" value="1"/>
</dbReference>
<dbReference type="PANTHER" id="PTHR47527">
    <property type="entry name" value="RING/FYVE/PHD ZINC FINGER SUPERFAMILY PROTEIN"/>
    <property type="match status" value="1"/>
</dbReference>
<accession>A0A3Q0F4J2</accession>
<gene>
    <name evidence="8" type="primary">LOC106764990</name>
</gene>
<evidence type="ECO:0000256" key="5">
    <source>
        <dbReference type="SAM" id="MobiDB-lite"/>
    </source>
</evidence>
<dbReference type="SMART" id="SM00249">
    <property type="entry name" value="PHD"/>
    <property type="match status" value="1"/>
</dbReference>
<dbReference type="CDD" id="cd04370">
    <property type="entry name" value="BAH"/>
    <property type="match status" value="1"/>
</dbReference>
<dbReference type="Pfam" id="PF00628">
    <property type="entry name" value="PHD"/>
    <property type="match status" value="1"/>
</dbReference>
<reference evidence="8" key="2">
    <citation type="submission" date="2025-08" db="UniProtKB">
        <authorList>
            <consortium name="RefSeq"/>
        </authorList>
    </citation>
    <scope>IDENTIFICATION</scope>
    <source>
        <tissue evidence="8">Leaf</tissue>
    </source>
</reference>
<dbReference type="Proteomes" id="UP000087766">
    <property type="component" value="Chromosome 6"/>
</dbReference>
<evidence type="ECO:0000313" key="7">
    <source>
        <dbReference type="Proteomes" id="UP000087766"/>
    </source>
</evidence>
<dbReference type="InterPro" id="IPR019787">
    <property type="entry name" value="Znf_PHD-finger"/>
</dbReference>
<dbReference type="GO" id="GO:0008270">
    <property type="term" value="F:zinc ion binding"/>
    <property type="evidence" value="ECO:0007669"/>
    <property type="project" value="UniProtKB-KW"/>
</dbReference>
<proteinExistence type="predicted"/>
<dbReference type="InterPro" id="IPR056699">
    <property type="entry name" value="DUF7797"/>
</dbReference>
<dbReference type="PROSITE" id="PS01359">
    <property type="entry name" value="ZF_PHD_1"/>
    <property type="match status" value="1"/>
</dbReference>
<dbReference type="Gene3D" id="3.30.40.10">
    <property type="entry name" value="Zinc/RING finger domain, C3HC4 (zinc finger)"/>
    <property type="match status" value="1"/>
</dbReference>
<dbReference type="InterPro" id="IPR013083">
    <property type="entry name" value="Znf_RING/FYVE/PHD"/>
</dbReference>
<evidence type="ECO:0000256" key="1">
    <source>
        <dbReference type="ARBA" id="ARBA00022723"/>
    </source>
</evidence>
<dbReference type="InterPro" id="IPR019786">
    <property type="entry name" value="Zinc_finger_PHD-type_CS"/>
</dbReference>
<dbReference type="RefSeq" id="XP_022637534.1">
    <property type="nucleotide sequence ID" value="XM_022781813.1"/>
</dbReference>
<feature type="domain" description="PHD-type" evidence="6">
    <location>
        <begin position="386"/>
        <end position="439"/>
    </location>
</feature>
<dbReference type="SUPFAM" id="SSF57903">
    <property type="entry name" value="FYVE/PHD zinc finger"/>
    <property type="match status" value="1"/>
</dbReference>
<keyword evidence="2 4" id="KW-0863">Zinc-finger</keyword>
<feature type="region of interest" description="Disordered" evidence="5">
    <location>
        <begin position="141"/>
        <end position="160"/>
    </location>
</feature>
<evidence type="ECO:0000256" key="2">
    <source>
        <dbReference type="ARBA" id="ARBA00022771"/>
    </source>
</evidence>
<evidence type="ECO:0000256" key="3">
    <source>
        <dbReference type="ARBA" id="ARBA00022833"/>
    </source>
</evidence>
<dbReference type="Pfam" id="PF25073">
    <property type="entry name" value="DUF7797"/>
    <property type="match status" value="1"/>
</dbReference>
<feature type="compositionally biased region" description="Polar residues" evidence="5">
    <location>
        <begin position="142"/>
        <end position="156"/>
    </location>
</feature>
<dbReference type="InterPro" id="IPR001965">
    <property type="entry name" value="Znf_PHD"/>
</dbReference>
<dbReference type="PANTHER" id="PTHR47527:SF3">
    <property type="entry name" value="RING_FYVE_PHD ZINC FINGER SUPERFAMILY PROTEIN"/>
    <property type="match status" value="1"/>
</dbReference>
<dbReference type="InterPro" id="IPR011011">
    <property type="entry name" value="Znf_FYVE_PHD"/>
</dbReference>
<dbReference type="InterPro" id="IPR043151">
    <property type="entry name" value="BAH_sf"/>
</dbReference>
<organism evidence="7 8">
    <name type="scientific">Vigna radiata var. radiata</name>
    <name type="common">Mung bean</name>
    <name type="synonym">Phaseolus aureus</name>
    <dbReference type="NCBI Taxonomy" id="3916"/>
    <lineage>
        <taxon>Eukaryota</taxon>
        <taxon>Viridiplantae</taxon>
        <taxon>Streptophyta</taxon>
        <taxon>Embryophyta</taxon>
        <taxon>Tracheophyta</taxon>
        <taxon>Spermatophyta</taxon>
        <taxon>Magnoliopsida</taxon>
        <taxon>eudicotyledons</taxon>
        <taxon>Gunneridae</taxon>
        <taxon>Pentapetalae</taxon>
        <taxon>rosids</taxon>
        <taxon>fabids</taxon>
        <taxon>Fabales</taxon>
        <taxon>Fabaceae</taxon>
        <taxon>Papilionoideae</taxon>
        <taxon>50 kb inversion clade</taxon>
        <taxon>NPAAA clade</taxon>
        <taxon>indigoferoid/millettioid clade</taxon>
        <taxon>Phaseoleae</taxon>
        <taxon>Vigna</taxon>
    </lineage>
</organism>
<dbReference type="Gene3D" id="2.30.30.490">
    <property type="match status" value="1"/>
</dbReference>
<name>A0A3Q0F4J2_VIGRR</name>
<evidence type="ECO:0000259" key="6">
    <source>
        <dbReference type="PROSITE" id="PS50016"/>
    </source>
</evidence>
<dbReference type="CDD" id="cd15489">
    <property type="entry name" value="PHD_SF"/>
    <property type="match status" value="1"/>
</dbReference>
<keyword evidence="1" id="KW-0479">Metal-binding</keyword>